<dbReference type="AlphaFoldDB" id="A0A3N1Y608"/>
<reference evidence="1 2" key="1">
    <citation type="submission" date="2018-11" db="EMBL/GenBank/DDBJ databases">
        <title>Genomic Encyclopedia of Type Strains, Phase IV (KMG-IV): sequencing the most valuable type-strain genomes for metagenomic binning, comparative biology and taxonomic classification.</title>
        <authorList>
            <person name="Goeker M."/>
        </authorList>
    </citation>
    <scope>NUCLEOTIDE SEQUENCE [LARGE SCALE GENOMIC DNA]</scope>
    <source>
        <strain evidence="1 2">DSM 100275</strain>
    </source>
</reference>
<dbReference type="Proteomes" id="UP000276634">
    <property type="component" value="Unassembled WGS sequence"/>
</dbReference>
<dbReference type="InterPro" id="IPR014949">
    <property type="entry name" value="DUF1820"/>
</dbReference>
<proteinExistence type="predicted"/>
<evidence type="ECO:0000313" key="2">
    <source>
        <dbReference type="Proteomes" id="UP000276634"/>
    </source>
</evidence>
<comment type="caution">
    <text evidence="1">The sequence shown here is derived from an EMBL/GenBank/DDBJ whole genome shotgun (WGS) entry which is preliminary data.</text>
</comment>
<organism evidence="1 2">
    <name type="scientific">Inmirania thermothiophila</name>
    <dbReference type="NCBI Taxonomy" id="1750597"/>
    <lineage>
        <taxon>Bacteria</taxon>
        <taxon>Pseudomonadati</taxon>
        <taxon>Pseudomonadota</taxon>
        <taxon>Gammaproteobacteria</taxon>
        <taxon>Chromatiales</taxon>
        <taxon>Ectothiorhodospiraceae</taxon>
        <taxon>Inmirania</taxon>
    </lineage>
</organism>
<evidence type="ECO:0008006" key="3">
    <source>
        <dbReference type="Google" id="ProtNLM"/>
    </source>
</evidence>
<name>A0A3N1Y608_9GAMM</name>
<sequence>MSRRKRIYRIQFVNQGKVYEIYARGVGQPDLYGFVQIEGLIFGERSSVVVDPAEERLKAEFAGVARTYVPLHAVIRIDEVEKEGVAKITPLAEGAAKVTPFPMPAPRPPGGE</sequence>
<protein>
    <recommendedName>
        <fullName evidence="3">DUF1820 family protein</fullName>
    </recommendedName>
</protein>
<dbReference type="EMBL" id="RJVI01000002">
    <property type="protein sequence ID" value="ROR32737.1"/>
    <property type="molecule type" value="Genomic_DNA"/>
</dbReference>
<evidence type="ECO:0000313" key="1">
    <source>
        <dbReference type="EMBL" id="ROR32737.1"/>
    </source>
</evidence>
<accession>A0A3N1Y608</accession>
<dbReference type="RefSeq" id="WP_123401641.1">
    <property type="nucleotide sequence ID" value="NZ_RJVI01000002.1"/>
</dbReference>
<keyword evidence="2" id="KW-1185">Reference proteome</keyword>
<dbReference type="Pfam" id="PF08850">
    <property type="entry name" value="DUF1820"/>
    <property type="match status" value="1"/>
</dbReference>
<dbReference type="OrthoDB" id="5641137at2"/>
<dbReference type="PIRSF" id="PIRSF028538">
    <property type="entry name" value="DUF1820"/>
    <property type="match status" value="1"/>
</dbReference>
<gene>
    <name evidence="1" type="ORF">EDC57_1948</name>
</gene>